<feature type="transmembrane region" description="Helical" evidence="6">
    <location>
        <begin position="321"/>
        <end position="343"/>
    </location>
</feature>
<name>A0A225DGT6_9BACT</name>
<dbReference type="InterPro" id="IPR005828">
    <property type="entry name" value="MFS_sugar_transport-like"/>
</dbReference>
<feature type="region of interest" description="Disordered" evidence="5">
    <location>
        <begin position="1"/>
        <end position="21"/>
    </location>
</feature>
<proteinExistence type="predicted"/>
<feature type="transmembrane region" description="Helical" evidence="6">
    <location>
        <begin position="162"/>
        <end position="178"/>
    </location>
</feature>
<dbReference type="RefSeq" id="WP_238602933.1">
    <property type="nucleotide sequence ID" value="NZ_NIDE01000017.1"/>
</dbReference>
<organism evidence="8 9">
    <name type="scientific">Fimbriiglobus ruber</name>
    <dbReference type="NCBI Taxonomy" id="1908690"/>
    <lineage>
        <taxon>Bacteria</taxon>
        <taxon>Pseudomonadati</taxon>
        <taxon>Planctomycetota</taxon>
        <taxon>Planctomycetia</taxon>
        <taxon>Gemmatales</taxon>
        <taxon>Gemmataceae</taxon>
        <taxon>Fimbriiglobus</taxon>
    </lineage>
</organism>
<feature type="transmembrane region" description="Helical" evidence="6">
    <location>
        <begin position="266"/>
        <end position="285"/>
    </location>
</feature>
<feature type="transmembrane region" description="Helical" evidence="6">
    <location>
        <begin position="297"/>
        <end position="315"/>
    </location>
</feature>
<feature type="transmembrane region" description="Helical" evidence="6">
    <location>
        <begin position="61"/>
        <end position="81"/>
    </location>
</feature>
<accession>A0A225DGT6</accession>
<dbReference type="Pfam" id="PF00083">
    <property type="entry name" value="Sugar_tr"/>
    <property type="match status" value="1"/>
</dbReference>
<dbReference type="GO" id="GO:0016020">
    <property type="term" value="C:membrane"/>
    <property type="evidence" value="ECO:0007669"/>
    <property type="project" value="UniProtKB-SubCell"/>
</dbReference>
<dbReference type="InterPro" id="IPR036259">
    <property type="entry name" value="MFS_trans_sf"/>
</dbReference>
<feature type="domain" description="Major facilitator superfamily (MFS) profile" evidence="7">
    <location>
        <begin position="231"/>
        <end position="417"/>
    </location>
</feature>
<keyword evidence="2 6" id="KW-0812">Transmembrane</keyword>
<dbReference type="PROSITE" id="PS00216">
    <property type="entry name" value="SUGAR_TRANSPORT_1"/>
    <property type="match status" value="1"/>
</dbReference>
<feature type="transmembrane region" description="Helical" evidence="6">
    <location>
        <begin position="184"/>
        <end position="202"/>
    </location>
</feature>
<protein>
    <submittedName>
        <fullName evidence="8">Major facilitator superfamily</fullName>
    </submittedName>
</protein>
<keyword evidence="4 6" id="KW-0472">Membrane</keyword>
<dbReference type="InterPro" id="IPR011701">
    <property type="entry name" value="MFS"/>
</dbReference>
<evidence type="ECO:0000259" key="7">
    <source>
        <dbReference type="PROSITE" id="PS50850"/>
    </source>
</evidence>
<feature type="transmembrane region" description="Helical" evidence="6">
    <location>
        <begin position="355"/>
        <end position="378"/>
    </location>
</feature>
<feature type="transmembrane region" description="Helical" evidence="6">
    <location>
        <begin position="132"/>
        <end position="150"/>
    </location>
</feature>
<evidence type="ECO:0000256" key="1">
    <source>
        <dbReference type="ARBA" id="ARBA00004141"/>
    </source>
</evidence>
<dbReference type="PANTHER" id="PTHR23539">
    <property type="entry name" value="MFS TRANSPORTER"/>
    <property type="match status" value="1"/>
</dbReference>
<dbReference type="InterPro" id="IPR005829">
    <property type="entry name" value="Sugar_transporter_CS"/>
</dbReference>
<evidence type="ECO:0000256" key="4">
    <source>
        <dbReference type="ARBA" id="ARBA00023136"/>
    </source>
</evidence>
<evidence type="ECO:0000313" key="9">
    <source>
        <dbReference type="Proteomes" id="UP000214646"/>
    </source>
</evidence>
<feature type="transmembrane region" description="Helical" evidence="6">
    <location>
        <begin position="232"/>
        <end position="254"/>
    </location>
</feature>
<comment type="subcellular location">
    <subcellularLocation>
        <location evidence="1">Membrane</location>
        <topology evidence="1">Multi-pass membrane protein</topology>
    </subcellularLocation>
</comment>
<dbReference type="GO" id="GO:0022857">
    <property type="term" value="F:transmembrane transporter activity"/>
    <property type="evidence" value="ECO:0007669"/>
    <property type="project" value="InterPro"/>
</dbReference>
<keyword evidence="3 6" id="KW-1133">Transmembrane helix</keyword>
<gene>
    <name evidence="8" type="ORF">FRUB_08168</name>
</gene>
<dbReference type="EMBL" id="NIDE01000017">
    <property type="protein sequence ID" value="OWK35605.1"/>
    <property type="molecule type" value="Genomic_DNA"/>
</dbReference>
<dbReference type="Gene3D" id="1.20.1250.20">
    <property type="entry name" value="MFS general substrate transporter like domains"/>
    <property type="match status" value="2"/>
</dbReference>
<evidence type="ECO:0000256" key="6">
    <source>
        <dbReference type="SAM" id="Phobius"/>
    </source>
</evidence>
<comment type="caution">
    <text evidence="8">The sequence shown here is derived from an EMBL/GenBank/DDBJ whole genome shotgun (WGS) entry which is preliminary data.</text>
</comment>
<reference evidence="9" key="1">
    <citation type="submission" date="2017-06" db="EMBL/GenBank/DDBJ databases">
        <title>Genome analysis of Fimbriiglobus ruber SP5, the first member of the order Planctomycetales with confirmed chitinolytic capability.</title>
        <authorList>
            <person name="Ravin N.V."/>
            <person name="Rakitin A.L."/>
            <person name="Ivanova A.A."/>
            <person name="Beletsky A.V."/>
            <person name="Kulichevskaya I.S."/>
            <person name="Mardanov A.V."/>
            <person name="Dedysh S.N."/>
        </authorList>
    </citation>
    <scope>NUCLEOTIDE SEQUENCE [LARGE SCALE GENOMIC DNA]</scope>
    <source>
        <strain evidence="9">SP5</strain>
    </source>
</reference>
<evidence type="ECO:0000256" key="3">
    <source>
        <dbReference type="ARBA" id="ARBA00022989"/>
    </source>
</evidence>
<evidence type="ECO:0000256" key="5">
    <source>
        <dbReference type="SAM" id="MobiDB-lite"/>
    </source>
</evidence>
<dbReference type="SUPFAM" id="SSF103473">
    <property type="entry name" value="MFS general substrate transporter"/>
    <property type="match status" value="1"/>
</dbReference>
<dbReference type="Pfam" id="PF07690">
    <property type="entry name" value="MFS_1"/>
    <property type="match status" value="1"/>
</dbReference>
<evidence type="ECO:0000313" key="8">
    <source>
        <dbReference type="EMBL" id="OWK35605.1"/>
    </source>
</evidence>
<dbReference type="AlphaFoldDB" id="A0A225DGT6"/>
<evidence type="ECO:0000256" key="2">
    <source>
        <dbReference type="ARBA" id="ARBA00022692"/>
    </source>
</evidence>
<feature type="transmembrane region" description="Helical" evidence="6">
    <location>
        <begin position="384"/>
        <end position="405"/>
    </location>
</feature>
<feature type="transmembrane region" description="Helical" evidence="6">
    <location>
        <begin position="28"/>
        <end position="49"/>
    </location>
</feature>
<dbReference type="PANTHER" id="PTHR23539:SF1">
    <property type="entry name" value="MAJOR FACILITATOR SUPERFAMILY (MFS) PROFILE DOMAIN-CONTAINING PROTEIN"/>
    <property type="match status" value="1"/>
</dbReference>
<feature type="transmembrane region" description="Helical" evidence="6">
    <location>
        <begin position="93"/>
        <end position="112"/>
    </location>
</feature>
<sequence length="417" mass="42677">MLKTEVTLQPSAPVPPTPASSGLSWRSWAGINLANFFLAEVTGVTLPFITTYLKEQNWQPLTIGLATAAAGLGVFLAQTPAGIVTDRIPSRRLLLAVASVLLGVCYGILPLVPATAAWVDPLLFVSGCGQAFFLPLLGALALGLVGHAGLGRMMGVNQGFNHAGNLAAALVALALVSIGGVTSVFYAVLAVSVLSSASVFLIRTDELDETRAAGDGDKPSGGIRALFHDRRVVVLFAATALFHLANAPVMPLVAQDVKELGGTDRQVAYVVLVAQAVMIPVALLAGKFVDSWGRKPVFAIGFIVLPVRIALYAVAATPEQLVWLQALDGIGAGIYGVAVVAMCADLTKGKGGFNALSGVIATALAVGGVIGPVCTGALTQYLGYGAAFGVFAGVAALAAVLFVGFMPETKEAKSNAG</sequence>
<dbReference type="InterPro" id="IPR020846">
    <property type="entry name" value="MFS_dom"/>
</dbReference>
<dbReference type="Proteomes" id="UP000214646">
    <property type="component" value="Unassembled WGS sequence"/>
</dbReference>
<keyword evidence="9" id="KW-1185">Reference proteome</keyword>
<dbReference type="PROSITE" id="PS50850">
    <property type="entry name" value="MFS"/>
    <property type="match status" value="1"/>
</dbReference>